<evidence type="ECO:0000313" key="1">
    <source>
        <dbReference type="EMBL" id="SDE09166.1"/>
    </source>
</evidence>
<dbReference type="EMBL" id="FNAU01000002">
    <property type="protein sequence ID" value="SDE09166.1"/>
    <property type="molecule type" value="Genomic_DNA"/>
</dbReference>
<keyword evidence="2" id="KW-1185">Reference proteome</keyword>
<dbReference type="Proteomes" id="UP000182744">
    <property type="component" value="Unassembled WGS sequence"/>
</dbReference>
<organism evidence="1 2">
    <name type="scientific">Actinobaculum suis</name>
    <dbReference type="NCBI Taxonomy" id="1657"/>
    <lineage>
        <taxon>Bacteria</taxon>
        <taxon>Bacillati</taxon>
        <taxon>Actinomycetota</taxon>
        <taxon>Actinomycetes</taxon>
        <taxon>Actinomycetales</taxon>
        <taxon>Actinomycetaceae</taxon>
        <taxon>Actinobaculum</taxon>
    </lineage>
</organism>
<gene>
    <name evidence="1" type="ORF">SAMN05421878_10249</name>
</gene>
<accession>A0A1G7A5J7</accession>
<protein>
    <submittedName>
        <fullName evidence="1">Uncharacterized protein</fullName>
    </submittedName>
</protein>
<name>A0A1G7A5J7_9ACTO</name>
<sequence length="244" mass="27638">MPPSTDCSASRFCGGRRSKLVFAAFTLTYLHSPTLPIRAFRASTRRPAFTRAHAYVPAFTRAHAYVSTSARAHAYFSFLCGLVRPFRAGTRRRNTSHRTTLCVALGKNRGYLFFLDEHHVSAVPLRPLVKNPAKRKLTATKECGNTPHLLCTTCGYRIKDRQYYPHFSTSLSTPVQNSEKMASCRPQFYPQLWILSTGLHHVIPLTSAFPQVRFPQFAAEILQSSNYFRIILHNNQLFLSATAR</sequence>
<evidence type="ECO:0000313" key="2">
    <source>
        <dbReference type="Proteomes" id="UP000182744"/>
    </source>
</evidence>
<reference evidence="2" key="1">
    <citation type="submission" date="2016-10" db="EMBL/GenBank/DDBJ databases">
        <authorList>
            <person name="Varghese N."/>
        </authorList>
    </citation>
    <scope>NUCLEOTIDE SEQUENCE [LARGE SCALE GENOMIC DNA]</scope>
    <source>
        <strain evidence="2">DSM 20639</strain>
    </source>
</reference>
<proteinExistence type="predicted"/>
<dbReference type="AlphaFoldDB" id="A0A1G7A5J7"/>